<dbReference type="GO" id="GO:0004045">
    <property type="term" value="F:peptidyl-tRNA hydrolase activity"/>
    <property type="evidence" value="ECO:0007669"/>
    <property type="project" value="InterPro"/>
</dbReference>
<evidence type="ECO:0000256" key="2">
    <source>
        <dbReference type="ARBA" id="ARBA00022801"/>
    </source>
</evidence>
<evidence type="ECO:0000313" key="4">
    <source>
        <dbReference type="EMBL" id="OGZ61725.1"/>
    </source>
</evidence>
<comment type="caution">
    <text evidence="4">The sequence shown here is derived from an EMBL/GenBank/DDBJ whole genome shotgun (WGS) entry which is preliminary data.</text>
</comment>
<gene>
    <name evidence="4" type="ORF">A3F94_02050</name>
</gene>
<accession>A0A1G2HGU0</accession>
<dbReference type="Pfam" id="PF01195">
    <property type="entry name" value="Pept_tRNA_hydro"/>
    <property type="match status" value="1"/>
</dbReference>
<dbReference type="Gene3D" id="3.40.50.1470">
    <property type="entry name" value="Peptidyl-tRNA hydrolase"/>
    <property type="match status" value="1"/>
</dbReference>
<organism evidence="4 5">
    <name type="scientific">Candidatus Spechtbacteria bacterium RIFCSPLOWO2_12_FULL_38_22</name>
    <dbReference type="NCBI Taxonomy" id="1802165"/>
    <lineage>
        <taxon>Bacteria</taxon>
        <taxon>Candidatus Spechtiibacteriota</taxon>
    </lineage>
</organism>
<dbReference type="AlphaFoldDB" id="A0A1G2HGU0"/>
<dbReference type="InterPro" id="IPR001328">
    <property type="entry name" value="Pept_tRNA_hydro"/>
</dbReference>
<evidence type="ECO:0008006" key="6">
    <source>
        <dbReference type="Google" id="ProtNLM"/>
    </source>
</evidence>
<dbReference type="SUPFAM" id="SSF53178">
    <property type="entry name" value="Peptidyl-tRNA hydrolase-like"/>
    <property type="match status" value="1"/>
</dbReference>
<evidence type="ECO:0000256" key="3">
    <source>
        <dbReference type="ARBA" id="ARBA00022884"/>
    </source>
</evidence>
<keyword evidence="3" id="KW-0694">RNA-binding</keyword>
<dbReference type="Proteomes" id="UP000176770">
    <property type="component" value="Unassembled WGS sequence"/>
</dbReference>
<dbReference type="PANTHER" id="PTHR17224:SF1">
    <property type="entry name" value="PEPTIDYL-TRNA HYDROLASE"/>
    <property type="match status" value="1"/>
</dbReference>
<dbReference type="EMBL" id="MHOK01000018">
    <property type="protein sequence ID" value="OGZ61725.1"/>
    <property type="molecule type" value="Genomic_DNA"/>
</dbReference>
<evidence type="ECO:0000313" key="5">
    <source>
        <dbReference type="Proteomes" id="UP000176770"/>
    </source>
</evidence>
<reference evidence="4 5" key="1">
    <citation type="journal article" date="2016" name="Nat. Commun.">
        <title>Thousands of microbial genomes shed light on interconnected biogeochemical processes in an aquifer system.</title>
        <authorList>
            <person name="Anantharaman K."/>
            <person name="Brown C.T."/>
            <person name="Hug L.A."/>
            <person name="Sharon I."/>
            <person name="Castelle C.J."/>
            <person name="Probst A.J."/>
            <person name="Thomas B.C."/>
            <person name="Singh A."/>
            <person name="Wilkins M.J."/>
            <person name="Karaoz U."/>
            <person name="Brodie E.L."/>
            <person name="Williams K.H."/>
            <person name="Hubbard S.S."/>
            <person name="Banfield J.F."/>
        </authorList>
    </citation>
    <scope>NUCLEOTIDE SEQUENCE [LARGE SCALE GENOMIC DNA]</scope>
</reference>
<dbReference type="CDD" id="cd00462">
    <property type="entry name" value="PTH"/>
    <property type="match status" value="1"/>
</dbReference>
<keyword evidence="2" id="KW-0378">Hydrolase</keyword>
<dbReference type="STRING" id="1802165.A3F94_02050"/>
<protein>
    <recommendedName>
        <fullName evidence="6">Aminoacyl-tRNA hydrolase</fullName>
    </recommendedName>
</protein>
<dbReference type="InterPro" id="IPR036416">
    <property type="entry name" value="Pept_tRNA_hydro_sf"/>
</dbReference>
<evidence type="ECO:0000256" key="1">
    <source>
        <dbReference type="ARBA" id="ARBA00022555"/>
    </source>
</evidence>
<keyword evidence="1" id="KW-0820">tRNA-binding</keyword>
<proteinExistence type="predicted"/>
<sequence>MQKILVVGLGNPGEEYNGTPHNAGFEVIEVLLKKFEEKKVEFKETQTKKLALYDGKTKSRRVILGRPLTFMNKSGNAIRELNEKHKLNAKNFILVHDDADLPMGSIRLSYNSGSAGHKGVEDIIRALKTKEFYRFRIGTMPTVKRPRKRPKSIMNKLVTKKLMGADKQKMEKTVNLCAQLIQDAVIEGVINTGKRNYVV</sequence>
<dbReference type="PANTHER" id="PTHR17224">
    <property type="entry name" value="PEPTIDYL-TRNA HYDROLASE"/>
    <property type="match status" value="1"/>
</dbReference>
<name>A0A1G2HGU0_9BACT</name>
<dbReference type="GO" id="GO:0000049">
    <property type="term" value="F:tRNA binding"/>
    <property type="evidence" value="ECO:0007669"/>
    <property type="project" value="UniProtKB-KW"/>
</dbReference>
<dbReference type="NCBIfam" id="TIGR00447">
    <property type="entry name" value="pth"/>
    <property type="match status" value="1"/>
</dbReference>